<gene>
    <name evidence="4" type="ORF">SAMN05421505_11248</name>
</gene>
<keyword evidence="5" id="KW-1185">Reference proteome</keyword>
<dbReference type="RefSeq" id="WP_093170986.1">
    <property type="nucleotide sequence ID" value="NZ_FNCN01000012.1"/>
</dbReference>
<dbReference type="EMBL" id="FNCN01000012">
    <property type="protein sequence ID" value="SDH16955.1"/>
    <property type="molecule type" value="Genomic_DNA"/>
</dbReference>
<dbReference type="STRING" id="504805.SAMN05421505_11248"/>
<dbReference type="OrthoDB" id="190168at2"/>
<dbReference type="InterPro" id="IPR008278">
    <property type="entry name" value="4-PPantetheinyl_Trfase_dom"/>
</dbReference>
<name>A0A1G8A7I8_9ACTN</name>
<evidence type="ECO:0000313" key="5">
    <source>
        <dbReference type="Proteomes" id="UP000198923"/>
    </source>
</evidence>
<dbReference type="GO" id="GO:0000287">
    <property type="term" value="F:magnesium ion binding"/>
    <property type="evidence" value="ECO:0007669"/>
    <property type="project" value="InterPro"/>
</dbReference>
<evidence type="ECO:0000256" key="2">
    <source>
        <dbReference type="ARBA" id="ARBA00022679"/>
    </source>
</evidence>
<feature type="domain" description="4'-phosphopantetheinyl transferase" evidence="3">
    <location>
        <begin position="110"/>
        <end position="177"/>
    </location>
</feature>
<dbReference type="Proteomes" id="UP000198923">
    <property type="component" value="Unassembled WGS sequence"/>
</dbReference>
<reference evidence="4 5" key="1">
    <citation type="submission" date="2016-10" db="EMBL/GenBank/DDBJ databases">
        <authorList>
            <person name="de Groot N.N."/>
        </authorList>
    </citation>
    <scope>NUCLEOTIDE SEQUENCE [LARGE SCALE GENOMIC DNA]</scope>
    <source>
        <strain evidence="4 5">CPCC 201354</strain>
    </source>
</reference>
<evidence type="ECO:0000313" key="4">
    <source>
        <dbReference type="EMBL" id="SDH16955.1"/>
    </source>
</evidence>
<dbReference type="Pfam" id="PF01648">
    <property type="entry name" value="ACPS"/>
    <property type="match status" value="1"/>
</dbReference>
<dbReference type="PANTHER" id="PTHR12215">
    <property type="entry name" value="PHOSPHOPANTETHEINE TRANSFERASE"/>
    <property type="match status" value="1"/>
</dbReference>
<proteinExistence type="inferred from homology"/>
<accession>A0A1G8A7I8</accession>
<dbReference type="InterPro" id="IPR050559">
    <property type="entry name" value="P-Pant_transferase_sf"/>
</dbReference>
<dbReference type="GO" id="GO:0008897">
    <property type="term" value="F:holo-[acyl-carrier-protein] synthase activity"/>
    <property type="evidence" value="ECO:0007669"/>
    <property type="project" value="InterPro"/>
</dbReference>
<dbReference type="GO" id="GO:0019878">
    <property type="term" value="P:lysine biosynthetic process via aminoadipic acid"/>
    <property type="evidence" value="ECO:0007669"/>
    <property type="project" value="TreeGrafter"/>
</dbReference>
<dbReference type="Gene3D" id="3.90.470.20">
    <property type="entry name" value="4'-phosphopantetheinyl transferase domain"/>
    <property type="match status" value="2"/>
</dbReference>
<dbReference type="InterPro" id="IPR037143">
    <property type="entry name" value="4-PPantetheinyl_Trfase_dom_sf"/>
</dbReference>
<dbReference type="SUPFAM" id="SSF56214">
    <property type="entry name" value="4'-phosphopantetheinyl transferase"/>
    <property type="match status" value="2"/>
</dbReference>
<dbReference type="GO" id="GO:0005829">
    <property type="term" value="C:cytosol"/>
    <property type="evidence" value="ECO:0007669"/>
    <property type="project" value="TreeGrafter"/>
</dbReference>
<sequence length="240" mass="26009">MLASDVVHIWFIGLSVSERWAKTMAAVLSADERERLGGYTSERLRSAFLCARAATRSILGGYLSVAPAAVRLTAGRWGKPEIVGGDGAVRFNLSHCDDLALLAVTGFRDVGVDVEHLHARRPVSEMAARYFPAEENEMVTTAAVEHRAAVFLRLWTRKEACVKAAGARMALGLGLPVASRSPAVVVRDPSGRLSGQWTVRDVTVPGGHVAAVAMAGGRPYLITRRSWSPERLHQEKRRSG</sequence>
<comment type="similarity">
    <text evidence="1">Belongs to the P-Pant transferase superfamily. Gsp/Sfp/HetI/AcpT family.</text>
</comment>
<organism evidence="4 5">
    <name type="scientific">Sinosporangium album</name>
    <dbReference type="NCBI Taxonomy" id="504805"/>
    <lineage>
        <taxon>Bacteria</taxon>
        <taxon>Bacillati</taxon>
        <taxon>Actinomycetota</taxon>
        <taxon>Actinomycetes</taxon>
        <taxon>Streptosporangiales</taxon>
        <taxon>Streptosporangiaceae</taxon>
        <taxon>Sinosporangium</taxon>
    </lineage>
</organism>
<evidence type="ECO:0000256" key="1">
    <source>
        <dbReference type="ARBA" id="ARBA00010990"/>
    </source>
</evidence>
<keyword evidence="2 4" id="KW-0808">Transferase</keyword>
<dbReference type="PANTHER" id="PTHR12215:SF10">
    <property type="entry name" value="L-AMINOADIPATE-SEMIALDEHYDE DEHYDROGENASE-PHOSPHOPANTETHEINYL TRANSFERASE"/>
    <property type="match status" value="1"/>
</dbReference>
<protein>
    <submittedName>
        <fullName evidence="4">4'-phosphopantetheinyl transferase</fullName>
    </submittedName>
</protein>
<evidence type="ECO:0000259" key="3">
    <source>
        <dbReference type="Pfam" id="PF01648"/>
    </source>
</evidence>
<dbReference type="AlphaFoldDB" id="A0A1G8A7I8"/>